<feature type="transmembrane region" description="Helical" evidence="9">
    <location>
        <begin position="387"/>
        <end position="404"/>
    </location>
</feature>
<evidence type="ECO:0000256" key="1">
    <source>
        <dbReference type="ARBA" id="ARBA00004141"/>
    </source>
</evidence>
<feature type="transmembrane region" description="Helical" evidence="9">
    <location>
        <begin position="545"/>
        <end position="565"/>
    </location>
</feature>
<feature type="transmembrane region" description="Helical" evidence="9">
    <location>
        <begin position="774"/>
        <end position="797"/>
    </location>
</feature>
<keyword evidence="11" id="KW-1185">Reference proteome</keyword>
<evidence type="ECO:0000256" key="5">
    <source>
        <dbReference type="ARBA" id="ARBA00022856"/>
    </source>
</evidence>
<gene>
    <name evidence="10" type="ORF">LY89DRAFT_696859</name>
</gene>
<dbReference type="KEGG" id="psco:LY89DRAFT_696859"/>
<comment type="similarity">
    <text evidence="2">Belongs to the oligopeptide OPT transporter family.</text>
</comment>
<feature type="transmembrane region" description="Helical" evidence="9">
    <location>
        <begin position="302"/>
        <end position="319"/>
    </location>
</feature>
<evidence type="ECO:0000256" key="2">
    <source>
        <dbReference type="ARBA" id="ARBA00008807"/>
    </source>
</evidence>
<proteinExistence type="inferred from homology"/>
<dbReference type="OrthoDB" id="9986677at2759"/>
<keyword evidence="7 9" id="KW-1133">Transmembrane helix</keyword>
<protein>
    <submittedName>
        <fullName evidence="10">OPT superfamily oligopeptide transporter</fullName>
    </submittedName>
</protein>
<dbReference type="Pfam" id="PF03169">
    <property type="entry name" value="OPT"/>
    <property type="match status" value="1"/>
</dbReference>
<evidence type="ECO:0000256" key="4">
    <source>
        <dbReference type="ARBA" id="ARBA00022692"/>
    </source>
</evidence>
<name>A0A194XBA3_MOLSC</name>
<reference evidence="10 11" key="1">
    <citation type="submission" date="2015-10" db="EMBL/GenBank/DDBJ databases">
        <title>Full genome of DAOMC 229536 Phialocephala scopiformis, a fungal endophyte of spruce producing the potent anti-insectan compound rugulosin.</title>
        <authorList>
            <consortium name="DOE Joint Genome Institute"/>
            <person name="Walker A.K."/>
            <person name="Frasz S.L."/>
            <person name="Seifert K.A."/>
            <person name="Miller J.D."/>
            <person name="Mondo S.J."/>
            <person name="Labutti K."/>
            <person name="Lipzen A."/>
            <person name="Dockter R."/>
            <person name="Kennedy M."/>
            <person name="Grigoriev I.V."/>
            <person name="Spatafora J.W."/>
        </authorList>
    </citation>
    <scope>NUCLEOTIDE SEQUENCE [LARGE SCALE GENOMIC DNA]</scope>
    <source>
        <strain evidence="10 11">CBS 120377</strain>
    </source>
</reference>
<dbReference type="Proteomes" id="UP000070700">
    <property type="component" value="Unassembled WGS sequence"/>
</dbReference>
<feature type="transmembrane region" description="Helical" evidence="9">
    <location>
        <begin position="736"/>
        <end position="762"/>
    </location>
</feature>
<feature type="transmembrane region" description="Helical" evidence="9">
    <location>
        <begin position="577"/>
        <end position="597"/>
    </location>
</feature>
<evidence type="ECO:0000313" key="10">
    <source>
        <dbReference type="EMBL" id="KUJ17424.1"/>
    </source>
</evidence>
<dbReference type="GO" id="GO:0015031">
    <property type="term" value="P:protein transport"/>
    <property type="evidence" value="ECO:0007669"/>
    <property type="project" value="UniProtKB-KW"/>
</dbReference>
<dbReference type="InParanoid" id="A0A194XBA3"/>
<feature type="transmembrane region" description="Helical" evidence="9">
    <location>
        <begin position="629"/>
        <end position="649"/>
    </location>
</feature>
<evidence type="ECO:0000256" key="8">
    <source>
        <dbReference type="ARBA" id="ARBA00023136"/>
    </source>
</evidence>
<dbReference type="GO" id="GO:0016020">
    <property type="term" value="C:membrane"/>
    <property type="evidence" value="ECO:0007669"/>
    <property type="project" value="UniProtKB-SubCell"/>
</dbReference>
<dbReference type="InterPro" id="IPR004648">
    <property type="entry name" value="Oligpept_transpt"/>
</dbReference>
<dbReference type="GeneID" id="28826590"/>
<dbReference type="GO" id="GO:0035673">
    <property type="term" value="F:oligopeptide transmembrane transporter activity"/>
    <property type="evidence" value="ECO:0007669"/>
    <property type="project" value="InterPro"/>
</dbReference>
<evidence type="ECO:0000256" key="6">
    <source>
        <dbReference type="ARBA" id="ARBA00022927"/>
    </source>
</evidence>
<organism evidence="10 11">
    <name type="scientific">Mollisia scopiformis</name>
    <name type="common">Conifer needle endophyte fungus</name>
    <name type="synonym">Phialocephala scopiformis</name>
    <dbReference type="NCBI Taxonomy" id="149040"/>
    <lineage>
        <taxon>Eukaryota</taxon>
        <taxon>Fungi</taxon>
        <taxon>Dikarya</taxon>
        <taxon>Ascomycota</taxon>
        <taxon>Pezizomycotina</taxon>
        <taxon>Leotiomycetes</taxon>
        <taxon>Helotiales</taxon>
        <taxon>Mollisiaceae</taxon>
        <taxon>Mollisia</taxon>
    </lineage>
</organism>
<dbReference type="PANTHER" id="PTHR22601">
    <property type="entry name" value="ISP4 LIKE PROTEIN"/>
    <property type="match status" value="1"/>
</dbReference>
<feature type="transmembrane region" description="Helical" evidence="9">
    <location>
        <begin position="519"/>
        <end position="539"/>
    </location>
</feature>
<keyword evidence="6" id="KW-0653">Protein transport</keyword>
<evidence type="ECO:0000256" key="3">
    <source>
        <dbReference type="ARBA" id="ARBA00022448"/>
    </source>
</evidence>
<dbReference type="AlphaFoldDB" id="A0A194XBA3"/>
<keyword evidence="8 9" id="KW-0472">Membrane</keyword>
<feature type="transmembrane region" description="Helical" evidence="9">
    <location>
        <begin position="458"/>
        <end position="476"/>
    </location>
</feature>
<feature type="transmembrane region" description="Helical" evidence="9">
    <location>
        <begin position="260"/>
        <end position="282"/>
    </location>
</feature>
<evidence type="ECO:0000256" key="7">
    <source>
        <dbReference type="ARBA" id="ARBA00022989"/>
    </source>
</evidence>
<keyword evidence="4 9" id="KW-0812">Transmembrane</keyword>
<sequence length="840" mass="95486">MPLRRACDPAYPFHTKLTTIRDLNVTEDDLLQAREHAKDLSLEETREMMIKVHRIHEKDPNFPVIILDKVNAFINNQDVFDHPENYADLIYEIKTEAALITNNSPYAEVRAVVDNTDDVNMPCSTIRAWVIGLMFVVLIAFINQLFSIRQPQISVTANVAQLLCYPVGKAAEAVLPDWGFTLFGTRHSLNPGKFSTKEHMLITIMASVGYATPYTDNIIWSQYLPQYFNQGYAGHFGYQILIALSTNFIGYGVAGLCRRFLVYPAYCVWPASLVTIALNDAFHTEKNIPVPGPFKKFFTTSRLRFFCYSYSAMFIYFWFPDYIFQALSIFNWMSWIAPNNVNLNTVTGMNNGVGINPFPTFDWNILLWDSPPQDPLMVPFFNTANKFVGCFLSAFVILGIWYSNAFNTGYLPLNSNRVFDHFGELYNVSKAINAKGLFDAEKYEAYSPANLSAGYSTLYMFFFATYTATITYAYLYHRHEIIMGFRNLYNSFRKDKDIAYEYTDVHNRLMSAYPEVPEWWFMICLLCAIGMGCAAIAGWETYTTVGVVFYGIVMCLIFVIPIGIIKAVTGIEVTLNVLAEFIGGSWVAGNALAMNYFKSYGYVTCAHALRFANDLKLAHYIKIPPRQTFWAQMIATIVSSLVCTGVLNFQMNQIEGVCTPTQKNHYTCPGINQFFTAAVLWGTIGPKKVFGKGGQYTVLLVGFPLGFVLPFFIYWAQKKFPKQTWLRQTHIVAMMYGAIAWAPYNVSYLWPGVPIGWLSMIYMKKRFLAFWSKYNYVLSASFSSAIAIAAIIIFFALQWTEITLDWWGNDVSFQGCEGTPCVLHTLAPGEYFGPRIGEFH</sequence>
<dbReference type="RefSeq" id="XP_018071779.1">
    <property type="nucleotide sequence ID" value="XM_018216864.1"/>
</dbReference>
<dbReference type="EMBL" id="KQ947414">
    <property type="protein sequence ID" value="KUJ17424.1"/>
    <property type="molecule type" value="Genomic_DNA"/>
</dbReference>
<feature type="transmembrane region" description="Helical" evidence="9">
    <location>
        <begin position="696"/>
        <end position="716"/>
    </location>
</feature>
<feature type="transmembrane region" description="Helical" evidence="9">
    <location>
        <begin position="126"/>
        <end position="146"/>
    </location>
</feature>
<accession>A0A194XBA3</accession>
<dbReference type="InterPro" id="IPR004813">
    <property type="entry name" value="OPT"/>
</dbReference>
<keyword evidence="5" id="KW-0571">Peptide transport</keyword>
<feature type="transmembrane region" description="Helical" evidence="9">
    <location>
        <begin position="232"/>
        <end position="253"/>
    </location>
</feature>
<keyword evidence="3" id="KW-0813">Transport</keyword>
<evidence type="ECO:0000256" key="9">
    <source>
        <dbReference type="SAM" id="Phobius"/>
    </source>
</evidence>
<comment type="subcellular location">
    <subcellularLocation>
        <location evidence="1">Membrane</location>
        <topology evidence="1">Multi-pass membrane protein</topology>
    </subcellularLocation>
</comment>
<evidence type="ECO:0000313" key="11">
    <source>
        <dbReference type="Proteomes" id="UP000070700"/>
    </source>
</evidence>
<dbReference type="NCBIfam" id="TIGR00728">
    <property type="entry name" value="OPT_sfam"/>
    <property type="match status" value="1"/>
</dbReference>
<dbReference type="NCBIfam" id="TIGR00727">
    <property type="entry name" value="ISP4_OPT"/>
    <property type="match status" value="1"/>
</dbReference>